<dbReference type="SUPFAM" id="SSF55031">
    <property type="entry name" value="Bacterial exopeptidase dimerisation domain"/>
    <property type="match status" value="1"/>
</dbReference>
<keyword evidence="4" id="KW-0963">Cytoplasm</keyword>
<evidence type="ECO:0000313" key="13">
    <source>
        <dbReference type="Proteomes" id="UP001151699"/>
    </source>
</evidence>
<sequence>MSRWNDNEEIQILRKYLRISSVHPNINYEPCVQFLKEQAANLNLPVSVCYPVNDKNPVVIISWIGSDSDLPSIMLNSHMDVVPVFEEFWSHPPFSANIDESGRIFARGAQDMKSIGTQYLAAIRALRRDGIEQLKRTVHMIFVPDEEINGTYGMEGFVATKEFTDLNVGFALDEGEPSPTEDLILYYGERSSCEIEFVCYGKSGHGSLFLKNTPGKKVQFLINKFMELRDAEEVKLEKNANLGIGDVTTVNLTMMSGGVQNNVIPGELTIVFDIRLAVDVDHDEFYHMIERWCEEAGGNIKIIYQSKDPKSPVTATDDTNPFWIAFKNATDELNLKIVKQICSGGTDSRFLRPKNIPALGFSPIWNTPVRFHDHDEFVYADIYLEGIEIYKKIISKLASV</sequence>
<dbReference type="GO" id="GO:0046872">
    <property type="term" value="F:metal ion binding"/>
    <property type="evidence" value="ECO:0007669"/>
    <property type="project" value="UniProtKB-KW"/>
</dbReference>
<feature type="binding site" evidence="10">
    <location>
        <position position="111"/>
    </location>
    <ligand>
        <name>Zn(2+)</name>
        <dbReference type="ChEBI" id="CHEBI:29105"/>
        <label>2</label>
    </ligand>
</feature>
<name>A0A9Q0NEZ4_9DIPT</name>
<dbReference type="InterPro" id="IPR001261">
    <property type="entry name" value="ArgE/DapE_CS"/>
</dbReference>
<feature type="binding site" evidence="10">
    <location>
        <position position="174"/>
    </location>
    <ligand>
        <name>Zn(2+)</name>
        <dbReference type="ChEBI" id="CHEBI:29105"/>
        <label>1</label>
    </ligand>
</feature>
<evidence type="ECO:0000256" key="2">
    <source>
        <dbReference type="ARBA" id="ARBA00006247"/>
    </source>
</evidence>
<comment type="similarity">
    <text evidence="2">Belongs to the peptidase M20A family.</text>
</comment>
<dbReference type="Proteomes" id="UP001151699">
    <property type="component" value="Chromosome A"/>
</dbReference>
<dbReference type="InterPro" id="IPR036264">
    <property type="entry name" value="Bact_exopeptidase_dim_dom"/>
</dbReference>
<dbReference type="AlphaFoldDB" id="A0A9Q0NEZ4"/>
<dbReference type="PANTHER" id="PTHR45892">
    <property type="entry name" value="AMINOACYLASE-1"/>
    <property type="match status" value="1"/>
</dbReference>
<proteinExistence type="inferred from homology"/>
<dbReference type="Gene3D" id="1.10.150.900">
    <property type="match status" value="1"/>
</dbReference>
<dbReference type="GO" id="GO:0004046">
    <property type="term" value="F:aminoacylase activity"/>
    <property type="evidence" value="ECO:0007669"/>
    <property type="project" value="UniProtKB-EC"/>
</dbReference>
<dbReference type="Pfam" id="PF07687">
    <property type="entry name" value="M20_dimer"/>
    <property type="match status" value="1"/>
</dbReference>
<dbReference type="PROSITE" id="PS00758">
    <property type="entry name" value="ARGE_DAPE_CPG2_1"/>
    <property type="match status" value="1"/>
</dbReference>
<feature type="binding site" evidence="10">
    <location>
        <position position="147"/>
    </location>
    <ligand>
        <name>Zn(2+)</name>
        <dbReference type="ChEBI" id="CHEBI:29105"/>
        <label>2</label>
    </ligand>
</feature>
<protein>
    <recommendedName>
        <fullName evidence="3">N-acyl-aliphatic-L-amino acid amidohydrolase</fullName>
        <ecNumber evidence="3">3.5.1.14</ecNumber>
    </recommendedName>
    <alternativeName>
        <fullName evidence="8">N-acyl-L-amino-acid amidohydrolase</fullName>
    </alternativeName>
</protein>
<evidence type="ECO:0000259" key="11">
    <source>
        <dbReference type="Pfam" id="PF07687"/>
    </source>
</evidence>
<dbReference type="InterPro" id="IPR011650">
    <property type="entry name" value="Peptidase_M20_dimer"/>
</dbReference>
<evidence type="ECO:0000313" key="12">
    <source>
        <dbReference type="EMBL" id="KAJ6649052.1"/>
    </source>
</evidence>
<feature type="binding site" evidence="10">
    <location>
        <position position="372"/>
    </location>
    <ligand>
        <name>Zn(2+)</name>
        <dbReference type="ChEBI" id="CHEBI:29105"/>
        <label>2</label>
    </ligand>
</feature>
<dbReference type="PIRSF" id="PIRSF036696">
    <property type="entry name" value="ACY-1"/>
    <property type="match status" value="1"/>
</dbReference>
<dbReference type="InterPro" id="IPR002933">
    <property type="entry name" value="Peptidase_M20"/>
</dbReference>
<dbReference type="Pfam" id="PF01546">
    <property type="entry name" value="Peptidase_M20"/>
    <property type="match status" value="1"/>
</dbReference>
<evidence type="ECO:0000256" key="7">
    <source>
        <dbReference type="ARBA" id="ARBA00022833"/>
    </source>
</evidence>
<comment type="cofactor">
    <cofactor evidence="10">
        <name>Zn(2+)</name>
        <dbReference type="ChEBI" id="CHEBI:29105"/>
    </cofactor>
    <text evidence="10">Binds 2 Zn(2+) ions per subunit.</text>
</comment>
<keyword evidence="6" id="KW-0378">Hydrolase</keyword>
<accession>A0A9Q0NEZ4</accession>
<dbReference type="PANTHER" id="PTHR45892:SF1">
    <property type="entry name" value="AMINOACYLASE-1"/>
    <property type="match status" value="1"/>
</dbReference>
<dbReference type="GO" id="GO:0005737">
    <property type="term" value="C:cytoplasm"/>
    <property type="evidence" value="ECO:0007669"/>
    <property type="project" value="UniProtKB-SubCell"/>
</dbReference>
<dbReference type="GO" id="GO:0006520">
    <property type="term" value="P:amino acid metabolic process"/>
    <property type="evidence" value="ECO:0007669"/>
    <property type="project" value="InterPro"/>
</dbReference>
<evidence type="ECO:0000256" key="5">
    <source>
        <dbReference type="ARBA" id="ARBA00022723"/>
    </source>
</evidence>
<organism evidence="12 13">
    <name type="scientific">Pseudolycoriella hygida</name>
    <dbReference type="NCBI Taxonomy" id="35572"/>
    <lineage>
        <taxon>Eukaryota</taxon>
        <taxon>Metazoa</taxon>
        <taxon>Ecdysozoa</taxon>
        <taxon>Arthropoda</taxon>
        <taxon>Hexapoda</taxon>
        <taxon>Insecta</taxon>
        <taxon>Pterygota</taxon>
        <taxon>Neoptera</taxon>
        <taxon>Endopterygota</taxon>
        <taxon>Diptera</taxon>
        <taxon>Nematocera</taxon>
        <taxon>Sciaroidea</taxon>
        <taxon>Sciaridae</taxon>
        <taxon>Pseudolycoriella</taxon>
    </lineage>
</organism>
<dbReference type="InterPro" id="IPR052083">
    <property type="entry name" value="Aminoacylase-1_M20A"/>
</dbReference>
<feature type="binding site" evidence="10">
    <location>
        <position position="78"/>
    </location>
    <ligand>
        <name>Zn(2+)</name>
        <dbReference type="ChEBI" id="CHEBI:29105"/>
        <label>1</label>
    </ligand>
</feature>
<evidence type="ECO:0000256" key="8">
    <source>
        <dbReference type="ARBA" id="ARBA00029656"/>
    </source>
</evidence>
<keyword evidence="5 10" id="KW-0479">Metal-binding</keyword>
<comment type="caution">
    <text evidence="12">The sequence shown here is derived from an EMBL/GenBank/DDBJ whole genome shotgun (WGS) entry which is preliminary data.</text>
</comment>
<evidence type="ECO:0000256" key="10">
    <source>
        <dbReference type="PIRSR" id="PIRSR036696-2"/>
    </source>
</evidence>
<dbReference type="EMBL" id="WJQU01000001">
    <property type="protein sequence ID" value="KAJ6649052.1"/>
    <property type="molecule type" value="Genomic_DNA"/>
</dbReference>
<reference evidence="12" key="1">
    <citation type="submission" date="2022-07" db="EMBL/GenBank/DDBJ databases">
        <authorList>
            <person name="Trinca V."/>
            <person name="Uliana J.V.C."/>
            <person name="Torres T.T."/>
            <person name="Ward R.J."/>
            <person name="Monesi N."/>
        </authorList>
    </citation>
    <scope>NUCLEOTIDE SEQUENCE</scope>
    <source>
        <strain evidence="12">HSMRA1968</strain>
        <tissue evidence="12">Whole embryos</tissue>
    </source>
</reference>
<evidence type="ECO:0000256" key="1">
    <source>
        <dbReference type="ARBA" id="ARBA00004496"/>
    </source>
</evidence>
<dbReference type="NCBIfam" id="TIGR01880">
    <property type="entry name" value="Ac-peptdase-euk"/>
    <property type="match status" value="1"/>
</dbReference>
<dbReference type="Gene3D" id="3.30.70.360">
    <property type="match status" value="1"/>
</dbReference>
<feature type="domain" description="Peptidase M20 dimerisation" evidence="11">
    <location>
        <begin position="187"/>
        <end position="298"/>
    </location>
</feature>
<gene>
    <name evidence="12" type="primary">Acy1_0</name>
    <name evidence="12" type="ORF">Bhyg_04285</name>
</gene>
<keyword evidence="7 10" id="KW-0862">Zinc</keyword>
<dbReference type="FunFam" id="3.40.630.10:FF:000019">
    <property type="entry name" value="Aminoacylase 1"/>
    <property type="match status" value="1"/>
</dbReference>
<feature type="active site" description="Proton acceptor" evidence="9">
    <location>
        <position position="146"/>
    </location>
</feature>
<evidence type="ECO:0000256" key="4">
    <source>
        <dbReference type="ARBA" id="ARBA00022490"/>
    </source>
</evidence>
<evidence type="ECO:0000256" key="9">
    <source>
        <dbReference type="PIRSR" id="PIRSR036696-1"/>
    </source>
</evidence>
<dbReference type="Gene3D" id="3.40.630.10">
    <property type="entry name" value="Zn peptidases"/>
    <property type="match status" value="1"/>
</dbReference>
<dbReference type="OrthoDB" id="3064516at2759"/>
<comment type="subcellular location">
    <subcellularLocation>
        <location evidence="1">Cytoplasm</location>
    </subcellularLocation>
</comment>
<feature type="active site" evidence="9">
    <location>
        <position position="80"/>
    </location>
</feature>
<dbReference type="FunFam" id="3.30.70.360:FF:000005">
    <property type="entry name" value="Putative Aminoacylase-1"/>
    <property type="match status" value="1"/>
</dbReference>
<keyword evidence="13" id="KW-1185">Reference proteome</keyword>
<dbReference type="SUPFAM" id="SSF53187">
    <property type="entry name" value="Zn-dependent exopeptidases"/>
    <property type="match status" value="1"/>
</dbReference>
<dbReference type="InterPro" id="IPR010159">
    <property type="entry name" value="N-acyl_aa_amidohydrolase"/>
</dbReference>
<evidence type="ECO:0000256" key="3">
    <source>
        <dbReference type="ARBA" id="ARBA00011913"/>
    </source>
</evidence>
<evidence type="ECO:0000256" key="6">
    <source>
        <dbReference type="ARBA" id="ARBA00022801"/>
    </source>
</evidence>
<dbReference type="EC" id="3.5.1.14" evidence="3"/>
<feature type="binding site" evidence="10">
    <location>
        <position position="111"/>
    </location>
    <ligand>
        <name>Zn(2+)</name>
        <dbReference type="ChEBI" id="CHEBI:29105"/>
        <label>1</label>
    </ligand>
</feature>